<dbReference type="AlphaFoldDB" id="A0A1H5SH34"/>
<dbReference type="InterPro" id="IPR035999">
    <property type="entry name" value="Sec7_dom_sf"/>
</dbReference>
<reference evidence="2" key="1">
    <citation type="submission" date="2016-10" db="EMBL/GenBank/DDBJ databases">
        <authorList>
            <person name="Varghese N."/>
            <person name="Submissions S."/>
        </authorList>
    </citation>
    <scope>NUCLEOTIDE SEQUENCE [LARGE SCALE GENOMIC DNA]</scope>
    <source>
        <strain evidence="2">CGMCC 1.9230</strain>
    </source>
</reference>
<dbReference type="Proteomes" id="UP000236737">
    <property type="component" value="Unassembled WGS sequence"/>
</dbReference>
<evidence type="ECO:0008006" key="3">
    <source>
        <dbReference type="Google" id="ProtNLM"/>
    </source>
</evidence>
<dbReference type="RefSeq" id="WP_103998425.1">
    <property type="nucleotide sequence ID" value="NZ_FNVP01000001.1"/>
</dbReference>
<evidence type="ECO:0000313" key="2">
    <source>
        <dbReference type="Proteomes" id="UP000236737"/>
    </source>
</evidence>
<dbReference type="GO" id="GO:0005085">
    <property type="term" value="F:guanyl-nucleotide exchange factor activity"/>
    <property type="evidence" value="ECO:0007669"/>
    <property type="project" value="InterPro"/>
</dbReference>
<name>A0A1H5SH34_9FLAO</name>
<evidence type="ECO:0000313" key="1">
    <source>
        <dbReference type="EMBL" id="SEF49785.1"/>
    </source>
</evidence>
<proteinExistence type="predicted"/>
<organism evidence="1 2">
    <name type="scientific">Flavobacterium urumqiense</name>
    <dbReference type="NCBI Taxonomy" id="935224"/>
    <lineage>
        <taxon>Bacteria</taxon>
        <taxon>Pseudomonadati</taxon>
        <taxon>Bacteroidota</taxon>
        <taxon>Flavobacteriia</taxon>
        <taxon>Flavobacteriales</taxon>
        <taxon>Flavobacteriaceae</taxon>
        <taxon>Flavobacterium</taxon>
    </lineage>
</organism>
<dbReference type="EMBL" id="FNVP01000001">
    <property type="protein sequence ID" value="SEF49785.1"/>
    <property type="molecule type" value="Genomic_DNA"/>
</dbReference>
<sequence>MKKILLILILIVFGCKDKEETEFLESQEKIKKEYDKAHSLTDVLLDFDGEKLALLSIIKNTPNDTLRLVLKEYLKKTFPLVTDASKVDKIIDTISQKYHISKIKVASIVFSYNYEMLTKDEIEQSAIENEEVNKK</sequence>
<gene>
    <name evidence="1" type="ORF">SAMN04488130_101280</name>
</gene>
<dbReference type="PROSITE" id="PS51257">
    <property type="entry name" value="PROKAR_LIPOPROTEIN"/>
    <property type="match status" value="1"/>
</dbReference>
<dbReference type="GO" id="GO:0032012">
    <property type="term" value="P:regulation of ARF protein signal transduction"/>
    <property type="evidence" value="ECO:0007669"/>
    <property type="project" value="InterPro"/>
</dbReference>
<dbReference type="OrthoDB" id="1365974at2"/>
<accession>A0A1H5SH34</accession>
<protein>
    <recommendedName>
        <fullName evidence="3">Lipoprotein</fullName>
    </recommendedName>
</protein>
<dbReference type="SUPFAM" id="SSF48425">
    <property type="entry name" value="Sec7 domain"/>
    <property type="match status" value="1"/>
</dbReference>
<keyword evidence="2" id="KW-1185">Reference proteome</keyword>